<evidence type="ECO:0000256" key="5">
    <source>
        <dbReference type="ARBA" id="ARBA00022692"/>
    </source>
</evidence>
<feature type="transmembrane region" description="Helical" evidence="9">
    <location>
        <begin position="785"/>
        <end position="804"/>
    </location>
</feature>
<keyword evidence="6 9" id="KW-1133">Transmembrane helix</keyword>
<evidence type="ECO:0000256" key="8">
    <source>
        <dbReference type="ARBA" id="ARBA00023136"/>
    </source>
</evidence>
<dbReference type="GO" id="GO:0015701">
    <property type="term" value="P:bicarbonate transport"/>
    <property type="evidence" value="ECO:0007669"/>
    <property type="project" value="TreeGrafter"/>
</dbReference>
<keyword evidence="7" id="KW-0406">Ion transport</keyword>
<evidence type="ECO:0000259" key="10">
    <source>
        <dbReference type="Pfam" id="PF00955"/>
    </source>
</evidence>
<feature type="transmembrane region" description="Helical" evidence="9">
    <location>
        <begin position="752"/>
        <end position="773"/>
    </location>
</feature>
<evidence type="ECO:0000259" key="11">
    <source>
        <dbReference type="Pfam" id="PF07565"/>
    </source>
</evidence>
<dbReference type="PANTHER" id="PTHR11453">
    <property type="entry name" value="ANION EXCHANGE PROTEIN"/>
    <property type="match status" value="1"/>
</dbReference>
<keyword evidence="3" id="KW-0813">Transport</keyword>
<organism evidence="12 13">
    <name type="scientific">Schistosoma rodhaini</name>
    <dbReference type="NCBI Taxonomy" id="6188"/>
    <lineage>
        <taxon>Eukaryota</taxon>
        <taxon>Metazoa</taxon>
        <taxon>Spiralia</taxon>
        <taxon>Lophotrochozoa</taxon>
        <taxon>Platyhelminthes</taxon>
        <taxon>Trematoda</taxon>
        <taxon>Digenea</taxon>
        <taxon>Strigeidida</taxon>
        <taxon>Schistosomatoidea</taxon>
        <taxon>Schistosomatidae</taxon>
        <taxon>Schistosoma</taxon>
    </lineage>
</organism>
<feature type="transmembrane region" description="Helical" evidence="9">
    <location>
        <begin position="615"/>
        <end position="636"/>
    </location>
</feature>
<feature type="domain" description="Bicarbonate transporter-like transmembrane" evidence="10">
    <location>
        <begin position="474"/>
        <end position="643"/>
    </location>
</feature>
<dbReference type="InterPro" id="IPR016152">
    <property type="entry name" value="PTrfase/Anion_transptr"/>
</dbReference>
<dbReference type="InterPro" id="IPR013769">
    <property type="entry name" value="Band3_cytoplasmic_dom"/>
</dbReference>
<keyword evidence="8 9" id="KW-0472">Membrane</keyword>
<reference evidence="12" key="1">
    <citation type="submission" date="2022-06" db="EMBL/GenBank/DDBJ databases">
        <authorList>
            <person name="Berger JAMES D."/>
            <person name="Berger JAMES D."/>
        </authorList>
    </citation>
    <scope>NUCLEOTIDE SEQUENCE [LARGE SCALE GENOMIC DNA]</scope>
</reference>
<dbReference type="SUPFAM" id="SSF55804">
    <property type="entry name" value="Phoshotransferase/anion transport protein"/>
    <property type="match status" value="1"/>
</dbReference>
<reference evidence="13" key="2">
    <citation type="submission" date="2023-11" db="UniProtKB">
        <authorList>
            <consortium name="WormBaseParasite"/>
        </authorList>
    </citation>
    <scope>IDENTIFICATION</scope>
</reference>
<dbReference type="Pfam" id="PF00955">
    <property type="entry name" value="HCO3_cotransp"/>
    <property type="match status" value="2"/>
</dbReference>
<name>A0AA85ET70_9TREM</name>
<evidence type="ECO:0000313" key="12">
    <source>
        <dbReference type="Proteomes" id="UP000050792"/>
    </source>
</evidence>
<feature type="transmembrane region" description="Helical" evidence="9">
    <location>
        <begin position="947"/>
        <end position="965"/>
    </location>
</feature>
<comment type="subcellular location">
    <subcellularLocation>
        <location evidence="1">Cell membrane</location>
        <topology evidence="1">Multi-pass membrane protein</topology>
    </subcellularLocation>
</comment>
<evidence type="ECO:0000256" key="2">
    <source>
        <dbReference type="ARBA" id="ARBA00010993"/>
    </source>
</evidence>
<dbReference type="GO" id="GO:0008509">
    <property type="term" value="F:monoatomic anion transmembrane transporter activity"/>
    <property type="evidence" value="ECO:0007669"/>
    <property type="project" value="InterPro"/>
</dbReference>
<feature type="transmembrane region" description="Helical" evidence="9">
    <location>
        <begin position="849"/>
        <end position="869"/>
    </location>
</feature>
<dbReference type="Pfam" id="PF07565">
    <property type="entry name" value="Band_3_cyto"/>
    <property type="match status" value="1"/>
</dbReference>
<dbReference type="WBParaSite" id="SRDH1_23810.2">
    <property type="protein sequence ID" value="SRDH1_23810.2"/>
    <property type="gene ID" value="SRDH1_23810"/>
</dbReference>
<keyword evidence="4" id="KW-1003">Cell membrane</keyword>
<evidence type="ECO:0000256" key="1">
    <source>
        <dbReference type="ARBA" id="ARBA00004651"/>
    </source>
</evidence>
<dbReference type="GO" id="GO:0005452">
    <property type="term" value="F:solute:inorganic anion antiporter activity"/>
    <property type="evidence" value="ECO:0007669"/>
    <property type="project" value="InterPro"/>
</dbReference>
<dbReference type="InterPro" id="IPR011531">
    <property type="entry name" value="HCO3_transpt-like_TM_dom"/>
</dbReference>
<feature type="transmembrane region" description="Helical" evidence="9">
    <location>
        <begin position="921"/>
        <end position="941"/>
    </location>
</feature>
<dbReference type="GO" id="GO:0050801">
    <property type="term" value="P:monoatomic ion homeostasis"/>
    <property type="evidence" value="ECO:0007669"/>
    <property type="project" value="TreeGrafter"/>
</dbReference>
<dbReference type="Gene3D" id="3.40.930.10">
    <property type="entry name" value="Mannitol-specific EII, Chain A"/>
    <property type="match status" value="1"/>
</dbReference>
<sequence length="1060" mass="119293">MPRNTILYVVEEEHSGGSDNREGYKLSFHTGSYPTQMFIELQELVPRVDGGLQFNESIFKMPVAAHFRVLWLETARWVNFEENFNEVEQRFTEAHVPPMKFSCINSFRDKLQQNLKIIQTDALTLGQALDEVAKYALSQNCIQGNEQYDVLRAILFAERWHPEVKGHISDAAEFDQYWAGTLPEGINPKPAFLQRASVAAIGAKKHISMTRASASTNDFKPKLSLGSREQGSSSLTKALSIHNECQHPYHRYNQPLTNCLSSGSEACTVICGLIEFLKSPILVLLRLNKTIQRSCISEVDIPVRFIFIYIGPQNDELNYAELARIFAVMMTNDTFRLCVYDSISVDDIIKGIDNFMQDSFVMPLSRHYNANALAGMTRQIEAYRKETVCERDGDRRPKGSFAVRKLTEQSQNNLVNGSYVPSSLNLKQQTDNIIKPDNDKLPIPSNEIDTPKISKRKLFLRDFCPPFIELSRGIRPWIKRMPGDYKDAIKKENFSIVFGSVLFIYFVNLSPSITFAALLNTQVDPSYTVTLTLLAVGVFLIIFTILSGQPLAIIGISAPMYIVESSLVSVSRSTGVDFKQLRFWSAFYCSIFGFIFVGCNISGIAKHIRRSVEEVYNSFIGFFFLLKALFTMFLLIPAKPKDNTPMSRMAYYQKLAVAGVTLFLAFIMLQFCLILAQLKRGNYFRRNIRKLLGALNVPLGMLLITGLERIFFKGYNLPTVNIPPSNQVNASTWVNPPDFSRLQDYSRAAPTLIHGTSIAIGVALAIIIFTEAALNGLTAMKNKAVKPNIFVMDLVLLQIIFPIISGITGWPFMSGTTVRTLSNLVALVKMDQSPAPGMPHKIVGTVEQRVSGVFVGILVALSIFLGSILSNIPLAALYGMFLYMGVMGLRDLTFVLRICSLMKRRKHWEDWECVRGLPSRHILVFSLIQAAVVLILVSLNIISDFTVANYVGLIFPIVILIYGLIREFALPKWEWLALYLHQLDRKYKLHPSVMRKPPSTVRNLSTIHKESVGSFASGGLTVTSQLKTNNFIEYIHDQETASYSDISEHEDGVVRRTWAT</sequence>
<dbReference type="Gene3D" id="1.10.287.570">
    <property type="entry name" value="Helical hairpin bin"/>
    <property type="match status" value="1"/>
</dbReference>
<feature type="transmembrane region" description="Helical" evidence="9">
    <location>
        <begin position="496"/>
        <end position="519"/>
    </location>
</feature>
<proteinExistence type="inferred from homology"/>
<dbReference type="GO" id="GO:0005886">
    <property type="term" value="C:plasma membrane"/>
    <property type="evidence" value="ECO:0007669"/>
    <property type="project" value="UniProtKB-SubCell"/>
</dbReference>
<protein>
    <recommendedName>
        <fullName evidence="14">Band 3 cytoplasmic domain-containing protein</fullName>
    </recommendedName>
</protein>
<comment type="similarity">
    <text evidence="2">Belongs to the anion exchanger (TC 2.A.31) family.</text>
</comment>
<evidence type="ECO:0000256" key="7">
    <source>
        <dbReference type="ARBA" id="ARBA00023065"/>
    </source>
</evidence>
<feature type="transmembrane region" description="Helical" evidence="9">
    <location>
        <begin position="656"/>
        <end position="676"/>
    </location>
</feature>
<evidence type="ECO:0000313" key="13">
    <source>
        <dbReference type="WBParaSite" id="SRDH1_23810.2"/>
    </source>
</evidence>
<feature type="transmembrane region" description="Helical" evidence="9">
    <location>
        <begin position="531"/>
        <end position="563"/>
    </location>
</feature>
<evidence type="ECO:0000256" key="9">
    <source>
        <dbReference type="SAM" id="Phobius"/>
    </source>
</evidence>
<evidence type="ECO:0000256" key="6">
    <source>
        <dbReference type="ARBA" id="ARBA00022989"/>
    </source>
</evidence>
<dbReference type="Proteomes" id="UP000050792">
    <property type="component" value="Unassembled WGS sequence"/>
</dbReference>
<dbReference type="PANTHER" id="PTHR11453:SF47">
    <property type="entry name" value="ANION EXCHANGE PROTEIN"/>
    <property type="match status" value="1"/>
</dbReference>
<keyword evidence="5 9" id="KW-0812">Transmembrane</keyword>
<feature type="domain" description="Band 3 cytoplasmic" evidence="11">
    <location>
        <begin position="70"/>
        <end position="363"/>
    </location>
</feature>
<evidence type="ECO:0008006" key="14">
    <source>
        <dbReference type="Google" id="ProtNLM"/>
    </source>
</evidence>
<feature type="transmembrane region" description="Helical" evidence="9">
    <location>
        <begin position="875"/>
        <end position="900"/>
    </location>
</feature>
<keyword evidence="12" id="KW-1185">Reference proteome</keyword>
<feature type="transmembrane region" description="Helical" evidence="9">
    <location>
        <begin position="583"/>
        <end position="603"/>
    </location>
</feature>
<dbReference type="AlphaFoldDB" id="A0AA85ET70"/>
<feature type="domain" description="Bicarbonate transporter-like transmembrane" evidence="10">
    <location>
        <begin position="660"/>
        <end position="968"/>
    </location>
</feature>
<evidence type="ECO:0000256" key="4">
    <source>
        <dbReference type="ARBA" id="ARBA00022475"/>
    </source>
</evidence>
<accession>A0AA85ET70</accession>
<dbReference type="InterPro" id="IPR003020">
    <property type="entry name" value="HCO3_transpt_euk"/>
</dbReference>
<evidence type="ECO:0000256" key="3">
    <source>
        <dbReference type="ARBA" id="ARBA00022448"/>
    </source>
</evidence>